<name>X1UIM5_9ZZZZ</name>
<gene>
    <name evidence="1" type="ORF">S12H4_56461</name>
</gene>
<protein>
    <submittedName>
        <fullName evidence="1">Uncharacterized protein</fullName>
    </submittedName>
</protein>
<reference evidence="1" key="1">
    <citation type="journal article" date="2014" name="Front. Microbiol.">
        <title>High frequency of phylogenetically diverse reductive dehalogenase-homologous genes in deep subseafloor sedimentary metagenomes.</title>
        <authorList>
            <person name="Kawai M."/>
            <person name="Futagami T."/>
            <person name="Toyoda A."/>
            <person name="Takaki Y."/>
            <person name="Nishi S."/>
            <person name="Hori S."/>
            <person name="Arai W."/>
            <person name="Tsubouchi T."/>
            <person name="Morono Y."/>
            <person name="Uchiyama I."/>
            <person name="Ito T."/>
            <person name="Fujiyama A."/>
            <person name="Inagaki F."/>
            <person name="Takami H."/>
        </authorList>
    </citation>
    <scope>NUCLEOTIDE SEQUENCE</scope>
    <source>
        <strain evidence="1">Expedition CK06-06</strain>
    </source>
</reference>
<comment type="caution">
    <text evidence="1">The sequence shown here is derived from an EMBL/GenBank/DDBJ whole genome shotgun (WGS) entry which is preliminary data.</text>
</comment>
<proteinExistence type="predicted"/>
<sequence length="29" mass="3135">GLAAKAITFILPPISVPLEYNKYIGITQC</sequence>
<feature type="non-terminal residue" evidence="1">
    <location>
        <position position="1"/>
    </location>
</feature>
<organism evidence="1">
    <name type="scientific">marine sediment metagenome</name>
    <dbReference type="NCBI Taxonomy" id="412755"/>
    <lineage>
        <taxon>unclassified sequences</taxon>
        <taxon>metagenomes</taxon>
        <taxon>ecological metagenomes</taxon>
    </lineage>
</organism>
<dbReference type="EMBL" id="BARW01036364">
    <property type="protein sequence ID" value="GAJ17379.1"/>
    <property type="molecule type" value="Genomic_DNA"/>
</dbReference>
<accession>X1UIM5</accession>
<evidence type="ECO:0000313" key="1">
    <source>
        <dbReference type="EMBL" id="GAJ17379.1"/>
    </source>
</evidence>
<dbReference type="AlphaFoldDB" id="X1UIM5"/>